<keyword evidence="2" id="KW-0732">Signal</keyword>
<protein>
    <submittedName>
        <fullName evidence="3">Putative transmembrane protein</fullName>
    </submittedName>
</protein>
<feature type="signal peptide" evidence="2">
    <location>
        <begin position="1"/>
        <end position="17"/>
    </location>
</feature>
<dbReference type="AlphaFoldDB" id="A0A0D0NQG9"/>
<dbReference type="RefSeq" id="WP_018304263.1">
    <property type="nucleotide sequence ID" value="NZ_KB902312.1"/>
</dbReference>
<dbReference type="OrthoDB" id="9815212at2"/>
<accession>A0A0D0NQG9</accession>
<dbReference type="Proteomes" id="UP000035100">
    <property type="component" value="Unassembled WGS sequence"/>
</dbReference>
<gene>
    <name evidence="3" type="ORF">Wenmar_00896</name>
</gene>
<feature type="transmembrane region" description="Helical" evidence="1">
    <location>
        <begin position="223"/>
        <end position="246"/>
    </location>
</feature>
<evidence type="ECO:0000313" key="4">
    <source>
        <dbReference type="Proteomes" id="UP000035100"/>
    </source>
</evidence>
<dbReference type="EMBL" id="AONG01000005">
    <property type="protein sequence ID" value="KIQ70520.1"/>
    <property type="molecule type" value="Genomic_DNA"/>
</dbReference>
<evidence type="ECO:0000313" key="3">
    <source>
        <dbReference type="EMBL" id="KIQ70520.1"/>
    </source>
</evidence>
<keyword evidence="4" id="KW-1185">Reference proteome</keyword>
<keyword evidence="1" id="KW-1133">Transmembrane helix</keyword>
<evidence type="ECO:0000256" key="1">
    <source>
        <dbReference type="SAM" id="Phobius"/>
    </source>
</evidence>
<evidence type="ECO:0000256" key="2">
    <source>
        <dbReference type="SAM" id="SignalP"/>
    </source>
</evidence>
<dbReference type="PATRIC" id="fig|1123501.6.peg.963"/>
<dbReference type="Pfam" id="PF09608">
    <property type="entry name" value="Alph_Pro_TM"/>
    <property type="match status" value="1"/>
</dbReference>
<reference evidence="3 4" key="1">
    <citation type="submission" date="2013-01" db="EMBL/GenBank/DDBJ databases">
        <authorList>
            <person name="Fiebig A."/>
            <person name="Goeker M."/>
            <person name="Klenk H.-P.P."/>
        </authorList>
    </citation>
    <scope>NUCLEOTIDE SEQUENCE [LARGE SCALE GENOMIC DNA]</scope>
    <source>
        <strain evidence="3 4">DSM 24838</strain>
    </source>
</reference>
<comment type="caution">
    <text evidence="3">The sequence shown here is derived from an EMBL/GenBank/DDBJ whole genome shotgun (WGS) entry which is preliminary data.</text>
</comment>
<dbReference type="InterPro" id="IPR019088">
    <property type="entry name" value="CHP02186-rel_TM"/>
</dbReference>
<keyword evidence="1 3" id="KW-0812">Transmembrane</keyword>
<sequence>MRALVVLLLLICGPARAESIVLGLSAEEVAITVTFDGSELLIFGAVDRDAPPPPEPLEVIVTVSGPLTPVKVRRAARMAGIWVNTAAVEVDAAPSFYAVATSAPLNESLLHVEDLRYSITTPRAIRSVGNTISGAGAFTQALIRIREEAGAYRMDEESVDFEQQTLFRTAVELPANLIEGNYTIRIFLTREGRVIDSLETMIGVQKVGLERWLFNLSREYPPVYGLLALALAVAAGWGASAAFAFLRR</sequence>
<feature type="chain" id="PRO_5002217682" evidence="2">
    <location>
        <begin position="18"/>
        <end position="248"/>
    </location>
</feature>
<organism evidence="3 4">
    <name type="scientific">Wenxinia marina DSM 24838</name>
    <dbReference type="NCBI Taxonomy" id="1123501"/>
    <lineage>
        <taxon>Bacteria</taxon>
        <taxon>Pseudomonadati</taxon>
        <taxon>Pseudomonadota</taxon>
        <taxon>Alphaproteobacteria</taxon>
        <taxon>Rhodobacterales</taxon>
        <taxon>Roseobacteraceae</taxon>
        <taxon>Wenxinia</taxon>
    </lineage>
</organism>
<dbReference type="STRING" id="1123501.Wenmar_00896"/>
<proteinExistence type="predicted"/>
<keyword evidence="1" id="KW-0472">Membrane</keyword>
<name>A0A0D0NQG9_9RHOB</name>
<dbReference type="eggNOG" id="ENOG50315WQ">
    <property type="taxonomic scope" value="Bacteria"/>
</dbReference>